<dbReference type="PANTHER" id="PTHR23028:SF134">
    <property type="entry name" value="PUTATIVE (AFU_ORTHOLOGUE AFUA_4G08520)-RELATED"/>
    <property type="match status" value="1"/>
</dbReference>
<feature type="region of interest" description="Disordered" evidence="1">
    <location>
        <begin position="14"/>
        <end position="34"/>
    </location>
</feature>
<name>A0ABR1TTJ6_9PEZI</name>
<reference evidence="4 5" key="1">
    <citation type="submission" date="2023-01" db="EMBL/GenBank/DDBJ databases">
        <title>Analysis of 21 Apiospora genomes using comparative genomics revels a genus with tremendous synthesis potential of carbohydrate active enzymes and secondary metabolites.</title>
        <authorList>
            <person name="Sorensen T."/>
        </authorList>
    </citation>
    <scope>NUCLEOTIDE SEQUENCE [LARGE SCALE GENOMIC DNA]</scope>
    <source>
        <strain evidence="4 5">CBS 135458</strain>
    </source>
</reference>
<organism evidence="4 5">
    <name type="scientific">Apiospora phragmitis</name>
    <dbReference type="NCBI Taxonomy" id="2905665"/>
    <lineage>
        <taxon>Eukaryota</taxon>
        <taxon>Fungi</taxon>
        <taxon>Dikarya</taxon>
        <taxon>Ascomycota</taxon>
        <taxon>Pezizomycotina</taxon>
        <taxon>Sordariomycetes</taxon>
        <taxon>Xylariomycetidae</taxon>
        <taxon>Amphisphaeriales</taxon>
        <taxon>Apiosporaceae</taxon>
        <taxon>Apiospora</taxon>
    </lineage>
</organism>
<dbReference type="InterPro" id="IPR002656">
    <property type="entry name" value="Acyl_transf_3_dom"/>
</dbReference>
<protein>
    <recommendedName>
        <fullName evidence="3">Acyltransferase 3 domain-containing protein</fullName>
    </recommendedName>
</protein>
<feature type="transmembrane region" description="Helical" evidence="2">
    <location>
        <begin position="303"/>
        <end position="323"/>
    </location>
</feature>
<feature type="transmembrane region" description="Helical" evidence="2">
    <location>
        <begin position="126"/>
        <end position="145"/>
    </location>
</feature>
<dbReference type="Pfam" id="PF01757">
    <property type="entry name" value="Acyl_transf_3"/>
    <property type="match status" value="1"/>
</dbReference>
<keyword evidence="2" id="KW-0472">Membrane</keyword>
<evidence type="ECO:0000256" key="2">
    <source>
        <dbReference type="SAM" id="Phobius"/>
    </source>
</evidence>
<dbReference type="PANTHER" id="PTHR23028">
    <property type="entry name" value="ACETYLTRANSFERASE"/>
    <property type="match status" value="1"/>
</dbReference>
<evidence type="ECO:0000313" key="5">
    <source>
        <dbReference type="Proteomes" id="UP001480595"/>
    </source>
</evidence>
<feature type="transmembrane region" description="Helical" evidence="2">
    <location>
        <begin position="184"/>
        <end position="205"/>
    </location>
</feature>
<dbReference type="Proteomes" id="UP001480595">
    <property type="component" value="Unassembled WGS sequence"/>
</dbReference>
<proteinExistence type="predicted"/>
<keyword evidence="5" id="KW-1185">Reference proteome</keyword>
<evidence type="ECO:0000256" key="1">
    <source>
        <dbReference type="SAM" id="MobiDB-lite"/>
    </source>
</evidence>
<dbReference type="InterPro" id="IPR050879">
    <property type="entry name" value="Acyltransferase_3"/>
</dbReference>
<keyword evidence="2" id="KW-0812">Transmembrane</keyword>
<dbReference type="RefSeq" id="XP_066712151.1">
    <property type="nucleotide sequence ID" value="XM_066863041.1"/>
</dbReference>
<evidence type="ECO:0000313" key="4">
    <source>
        <dbReference type="EMBL" id="KAK8049902.1"/>
    </source>
</evidence>
<keyword evidence="2" id="KW-1133">Transmembrane helix</keyword>
<sequence>MLETRSKYADVEAREHLVDPQYSMPDGNDAEEGLNSSLLSEKKQSRRVRGHGPDIHDFGVLITWRPIGGTKPATARLALCRLLTRPARALFRDFDCAKCPQYLQALPGGSRTAPRRPLSPTAYLDGVRGVAALVVYVFHWGYLWFPFLRQGWHSSSDSGSDGGGGSADLFLQRPVVRVLHFGRASVTVFFVVSGYVVAVKMLTMIHRGQPDRALDALAGSLFRRPLRLYLPIVAATLVNVALVRGGGGGVFQKDPTGAGVPPRGATLGRQLRHWWAHTVHLVNLFRNIDGRANLYSRPYDRHLWTIPVEFKGSLLVFMLLLAFMKAKRWLHMSVALGFTCWLAQLGDLDMSLFCSGLLLAELSIVLPPAEPLLQRPFTTTFAQCLGKTSYALYLAHGTVNHTVGTRFLNPAWAAWVSAEKVALDLRETGLGDAADAVLYRSWSAYMDAALWGSLVNTFVLFWAADLFCRAVDVPMVKLTWALGSWAWKKK</sequence>
<comment type="caution">
    <text evidence="4">The sequence shown here is derived from an EMBL/GenBank/DDBJ whole genome shotgun (WGS) entry which is preliminary data.</text>
</comment>
<accession>A0ABR1TTJ6</accession>
<dbReference type="GeneID" id="92096104"/>
<gene>
    <name evidence="4" type="ORF">PG994_011632</name>
</gene>
<feature type="domain" description="Acyltransferase 3" evidence="3">
    <location>
        <begin position="122"/>
        <end position="344"/>
    </location>
</feature>
<dbReference type="EMBL" id="JAQQWL010000011">
    <property type="protein sequence ID" value="KAK8049902.1"/>
    <property type="molecule type" value="Genomic_DNA"/>
</dbReference>
<feature type="transmembrane region" description="Helical" evidence="2">
    <location>
        <begin position="226"/>
        <end position="243"/>
    </location>
</feature>
<feature type="transmembrane region" description="Helical" evidence="2">
    <location>
        <begin position="448"/>
        <end position="468"/>
    </location>
</feature>
<evidence type="ECO:0000259" key="3">
    <source>
        <dbReference type="Pfam" id="PF01757"/>
    </source>
</evidence>